<dbReference type="SUPFAM" id="SSF51735">
    <property type="entry name" value="NAD(P)-binding Rossmann-fold domains"/>
    <property type="match status" value="1"/>
</dbReference>
<organism evidence="2 3">
    <name type="scientific">Tangfeifania diversioriginum</name>
    <dbReference type="NCBI Taxonomy" id="1168035"/>
    <lineage>
        <taxon>Bacteria</taxon>
        <taxon>Pseudomonadati</taxon>
        <taxon>Bacteroidota</taxon>
        <taxon>Bacteroidia</taxon>
        <taxon>Marinilabiliales</taxon>
        <taxon>Prolixibacteraceae</taxon>
        <taxon>Tangfeifania</taxon>
    </lineage>
</organism>
<evidence type="ECO:0000313" key="3">
    <source>
        <dbReference type="Proteomes" id="UP000184050"/>
    </source>
</evidence>
<evidence type="ECO:0000259" key="1">
    <source>
        <dbReference type="Pfam" id="PF01370"/>
    </source>
</evidence>
<accession>A0A1M6NZ76</accession>
<keyword evidence="3" id="KW-1185">Reference proteome</keyword>
<dbReference type="OrthoDB" id="329806at2"/>
<feature type="domain" description="NAD-dependent epimerase/dehydratase" evidence="1">
    <location>
        <begin position="3"/>
        <end position="209"/>
    </location>
</feature>
<dbReference type="RefSeq" id="WP_073173804.1">
    <property type="nucleotide sequence ID" value="NZ_FQZE01000049.1"/>
</dbReference>
<dbReference type="InterPro" id="IPR050177">
    <property type="entry name" value="Lipid_A_modif_metabolic_enz"/>
</dbReference>
<dbReference type="Proteomes" id="UP000184050">
    <property type="component" value="Unassembled WGS sequence"/>
</dbReference>
<protein>
    <submittedName>
        <fullName evidence="2">Nucleoside-diphosphate-sugar epimerase</fullName>
    </submittedName>
</protein>
<dbReference type="STRING" id="1168035.SAMN05444280_14912"/>
<gene>
    <name evidence="2" type="ORF">SAMN05444280_14912</name>
</gene>
<dbReference type="EMBL" id="FQZE01000049">
    <property type="protein sequence ID" value="SHK01015.1"/>
    <property type="molecule type" value="Genomic_DNA"/>
</dbReference>
<dbReference type="Gene3D" id="3.40.50.720">
    <property type="entry name" value="NAD(P)-binding Rossmann-like Domain"/>
    <property type="match status" value="1"/>
</dbReference>
<evidence type="ECO:0000313" key="2">
    <source>
        <dbReference type="EMBL" id="SHK01015.1"/>
    </source>
</evidence>
<dbReference type="InterPro" id="IPR036291">
    <property type="entry name" value="NAD(P)-bd_dom_sf"/>
</dbReference>
<sequence>MQVILGAGGAIGNDLAKELKNYTKKVRLFSRNPQKVNDDDELFKGDLTNKQNVEDAVKGASVAYLTAGLPYQALVWERQWPVIMKNVLSACKKHKTKLVFFDNMYMYNKEKLSPMTEETEVNPPSRKGKVRAQIAQMLLNEAQSGKVEALIARAADFYGPGIKNSVFNEAILNNLKAGKSANWFCSVKHKHNFTWTPDAAKATALLGNTENAYGQVWHLPTVQAIPMHEWIEITANTLGVKPKSIVAPQLLVKIMGVFNPLMREMKEMLYQYDRDYDFDSSKFETVFNMKPTPVDEAMKRLV</sequence>
<dbReference type="PANTHER" id="PTHR43245:SF13">
    <property type="entry name" value="UDP-D-APIOSE_UDP-D-XYLOSE SYNTHASE 2"/>
    <property type="match status" value="1"/>
</dbReference>
<dbReference type="InterPro" id="IPR001509">
    <property type="entry name" value="Epimerase_deHydtase"/>
</dbReference>
<name>A0A1M6NZ76_9BACT</name>
<dbReference type="AlphaFoldDB" id="A0A1M6NZ76"/>
<reference evidence="2 3" key="1">
    <citation type="submission" date="2016-11" db="EMBL/GenBank/DDBJ databases">
        <authorList>
            <person name="Jaros S."/>
            <person name="Januszkiewicz K."/>
            <person name="Wedrychowicz H."/>
        </authorList>
    </citation>
    <scope>NUCLEOTIDE SEQUENCE [LARGE SCALE GENOMIC DNA]</scope>
    <source>
        <strain evidence="2 3">DSM 27063</strain>
    </source>
</reference>
<proteinExistence type="predicted"/>
<dbReference type="PANTHER" id="PTHR43245">
    <property type="entry name" value="BIFUNCTIONAL POLYMYXIN RESISTANCE PROTEIN ARNA"/>
    <property type="match status" value="1"/>
</dbReference>
<dbReference type="Pfam" id="PF01370">
    <property type="entry name" value="Epimerase"/>
    <property type="match status" value="1"/>
</dbReference>